<gene>
    <name evidence="1" type="ORF">B0H17DRAFT_1203523</name>
</gene>
<reference evidence="1" key="1">
    <citation type="submission" date="2023-03" db="EMBL/GenBank/DDBJ databases">
        <title>Massive genome expansion in bonnet fungi (Mycena s.s.) driven by repeated elements and novel gene families across ecological guilds.</title>
        <authorList>
            <consortium name="Lawrence Berkeley National Laboratory"/>
            <person name="Harder C.B."/>
            <person name="Miyauchi S."/>
            <person name="Viragh M."/>
            <person name="Kuo A."/>
            <person name="Thoen E."/>
            <person name="Andreopoulos B."/>
            <person name="Lu D."/>
            <person name="Skrede I."/>
            <person name="Drula E."/>
            <person name="Henrissat B."/>
            <person name="Morin E."/>
            <person name="Kohler A."/>
            <person name="Barry K."/>
            <person name="LaButti K."/>
            <person name="Morin E."/>
            <person name="Salamov A."/>
            <person name="Lipzen A."/>
            <person name="Mereny Z."/>
            <person name="Hegedus B."/>
            <person name="Baldrian P."/>
            <person name="Stursova M."/>
            <person name="Weitz H."/>
            <person name="Taylor A."/>
            <person name="Grigoriev I.V."/>
            <person name="Nagy L.G."/>
            <person name="Martin F."/>
            <person name="Kauserud H."/>
        </authorList>
    </citation>
    <scope>NUCLEOTIDE SEQUENCE</scope>
    <source>
        <strain evidence="1">CBHHK067</strain>
    </source>
</reference>
<proteinExistence type="predicted"/>
<accession>A0AAD7GGY8</accession>
<dbReference type="Proteomes" id="UP001221757">
    <property type="component" value="Unassembled WGS sequence"/>
</dbReference>
<keyword evidence="2" id="KW-1185">Reference proteome</keyword>
<dbReference type="EMBL" id="JARKIE010000086">
    <property type="protein sequence ID" value="KAJ7687631.1"/>
    <property type="molecule type" value="Genomic_DNA"/>
</dbReference>
<evidence type="ECO:0000313" key="2">
    <source>
        <dbReference type="Proteomes" id="UP001221757"/>
    </source>
</evidence>
<evidence type="ECO:0000313" key="1">
    <source>
        <dbReference type="EMBL" id="KAJ7687631.1"/>
    </source>
</evidence>
<sequence length="249" mass="27033">MDGQMLPLSPVILGKIADDKSKKTALIYGHFDSDNYWPDARTPPLTWGLRGFVYFKLTISGPARGLHPIASPSSSYASPGERALSLVRGYGARARTLVSVVAPTFVGSVQGELKLRGDALAHLLARSRRADGWWWLERRVECSCGAFWRLSLRGGAQRVSVSTDRKGSYLIMIVVAQAESVGGTPRPVAHAVRIYALNAADTSISFIASPLLRIAPIFRSSTNEKLDKSNMIEGLGTLYEVGAVTESEK</sequence>
<name>A0AAD7GGY8_MYCRO</name>
<organism evidence="1 2">
    <name type="scientific">Mycena rosella</name>
    <name type="common">Pink bonnet</name>
    <name type="synonym">Agaricus rosellus</name>
    <dbReference type="NCBI Taxonomy" id="1033263"/>
    <lineage>
        <taxon>Eukaryota</taxon>
        <taxon>Fungi</taxon>
        <taxon>Dikarya</taxon>
        <taxon>Basidiomycota</taxon>
        <taxon>Agaricomycotina</taxon>
        <taxon>Agaricomycetes</taxon>
        <taxon>Agaricomycetidae</taxon>
        <taxon>Agaricales</taxon>
        <taxon>Marasmiineae</taxon>
        <taxon>Mycenaceae</taxon>
        <taxon>Mycena</taxon>
    </lineage>
</organism>
<comment type="caution">
    <text evidence="1">The sequence shown here is derived from an EMBL/GenBank/DDBJ whole genome shotgun (WGS) entry which is preliminary data.</text>
</comment>
<dbReference type="AlphaFoldDB" id="A0AAD7GGY8"/>
<protein>
    <submittedName>
        <fullName evidence="1">Uncharacterized protein</fullName>
    </submittedName>
</protein>